<dbReference type="Gene3D" id="2.60.40.1220">
    <property type="match status" value="1"/>
</dbReference>
<dbReference type="GO" id="GO:0042597">
    <property type="term" value="C:periplasmic space"/>
    <property type="evidence" value="ECO:0007669"/>
    <property type="project" value="InterPro"/>
</dbReference>
<dbReference type="AlphaFoldDB" id="A0A4R2HT09"/>
<evidence type="ECO:0000256" key="3">
    <source>
        <dbReference type="ARBA" id="ARBA00022729"/>
    </source>
</evidence>
<dbReference type="OrthoDB" id="5242236at2"/>
<dbReference type="InterPro" id="IPR014756">
    <property type="entry name" value="Ig_E-set"/>
</dbReference>
<dbReference type="PANTHER" id="PTHR34820">
    <property type="entry name" value="INNER MEMBRANE PROTEIN YEBZ"/>
    <property type="match status" value="1"/>
</dbReference>
<dbReference type="PANTHER" id="PTHR34820:SF4">
    <property type="entry name" value="INNER MEMBRANE PROTEIN YEBZ"/>
    <property type="match status" value="1"/>
</dbReference>
<feature type="signal peptide" evidence="6">
    <location>
        <begin position="1"/>
        <end position="36"/>
    </location>
</feature>
<reference evidence="8 9" key="1">
    <citation type="journal article" date="2015" name="Stand. Genomic Sci.">
        <title>Genomic Encyclopedia of Bacterial and Archaeal Type Strains, Phase III: the genomes of soil and plant-associated and newly described type strains.</title>
        <authorList>
            <person name="Whitman W.B."/>
            <person name="Woyke T."/>
            <person name="Klenk H.P."/>
            <person name="Zhou Y."/>
            <person name="Lilburn T.G."/>
            <person name="Beck B.J."/>
            <person name="De Vos P."/>
            <person name="Vandamme P."/>
            <person name="Eisen J.A."/>
            <person name="Garrity G."/>
            <person name="Hugenholtz P."/>
            <person name="Kyrpides N.C."/>
        </authorList>
    </citation>
    <scope>NUCLEOTIDE SEQUENCE [LARGE SCALE GENOMIC DNA]</scope>
    <source>
        <strain evidence="8 9">VKM Ac-2572</strain>
    </source>
</reference>
<feature type="domain" description="CopC" evidence="7">
    <location>
        <begin position="40"/>
        <end position="133"/>
    </location>
</feature>
<evidence type="ECO:0000256" key="6">
    <source>
        <dbReference type="SAM" id="SignalP"/>
    </source>
</evidence>
<keyword evidence="4" id="KW-0186">Copper</keyword>
<dbReference type="EMBL" id="SLWN01000002">
    <property type="protein sequence ID" value="TCO34501.1"/>
    <property type="molecule type" value="Genomic_DNA"/>
</dbReference>
<dbReference type="RefSeq" id="WP_132208259.1">
    <property type="nucleotide sequence ID" value="NZ_SLWN01000002.1"/>
</dbReference>
<comment type="subcellular location">
    <subcellularLocation>
        <location evidence="1">Cell envelope</location>
    </subcellularLocation>
</comment>
<evidence type="ECO:0000313" key="8">
    <source>
        <dbReference type="EMBL" id="TCO34501.1"/>
    </source>
</evidence>
<accession>A0A4R2HT09</accession>
<keyword evidence="5" id="KW-0812">Transmembrane</keyword>
<evidence type="ECO:0000256" key="5">
    <source>
        <dbReference type="SAM" id="Phobius"/>
    </source>
</evidence>
<dbReference type="InterPro" id="IPR007348">
    <property type="entry name" value="CopC_dom"/>
</dbReference>
<keyword evidence="9" id="KW-1185">Reference proteome</keyword>
<dbReference type="Pfam" id="PF04234">
    <property type="entry name" value="CopC"/>
    <property type="match status" value="1"/>
</dbReference>
<feature type="chain" id="PRO_5039634801" description="CopC domain-containing protein" evidence="6">
    <location>
        <begin position="37"/>
        <end position="200"/>
    </location>
</feature>
<proteinExistence type="predicted"/>
<sequence length="200" mass="20982">MSMPPTSWLRSLRRSCPPILAVLAITAALTVAPAGAASAHTKLTASTPANGARLASSPSALSFTFDQSLQPVQGWDAVLVSGPDGFRHAAQSVRVDGNTVHASCDRLAQAGTYTVSYRLISGDGHPITGHITVTLDRADTGSPMLAAMTLPTGGVPAWIWILEFATALFLLHGFVRWRSDQSSPPAPAQVLARLDSATRD</sequence>
<gene>
    <name evidence="8" type="ORF">EV652_102567</name>
</gene>
<evidence type="ECO:0000256" key="4">
    <source>
        <dbReference type="ARBA" id="ARBA00023008"/>
    </source>
</evidence>
<keyword evidence="5" id="KW-1133">Transmembrane helix</keyword>
<dbReference type="SUPFAM" id="SSF81296">
    <property type="entry name" value="E set domains"/>
    <property type="match status" value="1"/>
</dbReference>
<dbReference type="GO" id="GO:0005886">
    <property type="term" value="C:plasma membrane"/>
    <property type="evidence" value="ECO:0007669"/>
    <property type="project" value="TreeGrafter"/>
</dbReference>
<comment type="caution">
    <text evidence="8">The sequence shown here is derived from an EMBL/GenBank/DDBJ whole genome shotgun (WGS) entry which is preliminary data.</text>
</comment>
<dbReference type="InterPro" id="IPR014755">
    <property type="entry name" value="Cu-Rt/internalin_Ig-like"/>
</dbReference>
<dbReference type="InterPro" id="IPR032694">
    <property type="entry name" value="CopC/D"/>
</dbReference>
<evidence type="ECO:0000259" key="7">
    <source>
        <dbReference type="Pfam" id="PF04234"/>
    </source>
</evidence>
<keyword evidence="5" id="KW-0472">Membrane</keyword>
<keyword evidence="3 6" id="KW-0732">Signal</keyword>
<dbReference type="GO" id="GO:0046688">
    <property type="term" value="P:response to copper ion"/>
    <property type="evidence" value="ECO:0007669"/>
    <property type="project" value="InterPro"/>
</dbReference>
<protein>
    <recommendedName>
        <fullName evidence="7">CopC domain-containing protein</fullName>
    </recommendedName>
</protein>
<evidence type="ECO:0000256" key="1">
    <source>
        <dbReference type="ARBA" id="ARBA00004196"/>
    </source>
</evidence>
<dbReference type="GO" id="GO:0030313">
    <property type="term" value="C:cell envelope"/>
    <property type="evidence" value="ECO:0007669"/>
    <property type="project" value="UniProtKB-SubCell"/>
</dbReference>
<name>A0A4R2HT09_9ACTN</name>
<keyword evidence="2" id="KW-0479">Metal-binding</keyword>
<evidence type="ECO:0000256" key="2">
    <source>
        <dbReference type="ARBA" id="ARBA00022723"/>
    </source>
</evidence>
<dbReference type="Proteomes" id="UP000294508">
    <property type="component" value="Unassembled WGS sequence"/>
</dbReference>
<dbReference type="GO" id="GO:0006825">
    <property type="term" value="P:copper ion transport"/>
    <property type="evidence" value="ECO:0007669"/>
    <property type="project" value="InterPro"/>
</dbReference>
<organism evidence="8 9">
    <name type="scientific">Kribbella steppae</name>
    <dbReference type="NCBI Taxonomy" id="2512223"/>
    <lineage>
        <taxon>Bacteria</taxon>
        <taxon>Bacillati</taxon>
        <taxon>Actinomycetota</taxon>
        <taxon>Actinomycetes</taxon>
        <taxon>Propionibacteriales</taxon>
        <taxon>Kribbellaceae</taxon>
        <taxon>Kribbella</taxon>
    </lineage>
</organism>
<dbReference type="GO" id="GO:0005507">
    <property type="term" value="F:copper ion binding"/>
    <property type="evidence" value="ECO:0007669"/>
    <property type="project" value="InterPro"/>
</dbReference>
<evidence type="ECO:0000313" key="9">
    <source>
        <dbReference type="Proteomes" id="UP000294508"/>
    </source>
</evidence>
<feature type="transmembrane region" description="Helical" evidence="5">
    <location>
        <begin position="157"/>
        <end position="175"/>
    </location>
</feature>